<organism evidence="2 3">
    <name type="scientific">Steinernema hermaphroditum</name>
    <dbReference type="NCBI Taxonomy" id="289476"/>
    <lineage>
        <taxon>Eukaryota</taxon>
        <taxon>Metazoa</taxon>
        <taxon>Ecdysozoa</taxon>
        <taxon>Nematoda</taxon>
        <taxon>Chromadorea</taxon>
        <taxon>Rhabditida</taxon>
        <taxon>Tylenchina</taxon>
        <taxon>Panagrolaimomorpha</taxon>
        <taxon>Strongyloidoidea</taxon>
        <taxon>Steinernematidae</taxon>
        <taxon>Steinernema</taxon>
    </lineage>
</organism>
<evidence type="ECO:0000313" key="2">
    <source>
        <dbReference type="EMBL" id="KAK0420043.1"/>
    </source>
</evidence>
<proteinExistence type="predicted"/>
<feature type="coiled-coil region" evidence="1">
    <location>
        <begin position="1"/>
        <end position="28"/>
    </location>
</feature>
<name>A0AA39IBA8_9BILA</name>
<keyword evidence="1" id="KW-0175">Coiled coil</keyword>
<sequence length="622" mass="73200">MEKAQLARDVASEKLQNAEQKLKSAEEAFIAAKKPNTKLNTPGFSRRIIMSNFMIQHTVIVAHKRRQANVEDLKKVKANAEQRLLEVNKDLVELHKSDPNWETSANEVDRQLKRKVVAAALVDGQRRLAREKVAFMVNMENKQKEFEQVDEKLEQDTARRRKDEPTDKLEEMVNMARKAISLLDAEREELENQLNGHQWDYNNLFERLRKKREMELLRLEMEWNEELQAAQAAAEQKKRGPLERMQPIKDLLDSYIAKMNDPKHKEEAETQIRVLSKELEDAQKEFNEAQAELFKTESAISGKRTEAKGWVPEGLRRNFEDVRLQITQVENALRKIYATLREKRSFVQKDEKVVEENRGKNYDAYDISTESRSTISIQRTVLKKRAAIVDDQLVALEEKLKELTVNSSEKPASDAFSKEMEEQLIRLAVKMHETEFVVDAAKVQVLYNQNRIEQDRERHEQNVRDKEMFEVDNQEERSRLEEEWKGKLETAEDMAKKKKSDPLWKLDVIRGELDRYKNELNNPDKKEEAERQIRILSEEIEEAELQIEYADDDLNGVKAEIVQSRKEADDYQKQRLSEIQSKIDEYLNFQHELLKWSEKVKEAEKELTRINKEIETIEKKNK</sequence>
<gene>
    <name evidence="2" type="ORF">QR680_014479</name>
</gene>
<accession>A0AA39IBA8</accession>
<feature type="coiled-coil region" evidence="1">
    <location>
        <begin position="265"/>
        <end position="299"/>
    </location>
</feature>
<dbReference type="EMBL" id="JAUCMV010000002">
    <property type="protein sequence ID" value="KAK0420043.1"/>
    <property type="molecule type" value="Genomic_DNA"/>
</dbReference>
<feature type="coiled-coil region" evidence="1">
    <location>
        <begin position="136"/>
        <end position="207"/>
    </location>
</feature>
<feature type="coiled-coil region" evidence="1">
    <location>
        <begin position="526"/>
        <end position="620"/>
    </location>
</feature>
<feature type="coiled-coil region" evidence="1">
    <location>
        <begin position="63"/>
        <end position="97"/>
    </location>
</feature>
<dbReference type="AlphaFoldDB" id="A0AA39IBA8"/>
<keyword evidence="3" id="KW-1185">Reference proteome</keyword>
<dbReference type="Proteomes" id="UP001175271">
    <property type="component" value="Unassembled WGS sequence"/>
</dbReference>
<evidence type="ECO:0000256" key="1">
    <source>
        <dbReference type="SAM" id="Coils"/>
    </source>
</evidence>
<evidence type="ECO:0000313" key="3">
    <source>
        <dbReference type="Proteomes" id="UP001175271"/>
    </source>
</evidence>
<protein>
    <submittedName>
        <fullName evidence="2">Uncharacterized protein</fullName>
    </submittedName>
</protein>
<reference evidence="2" key="1">
    <citation type="submission" date="2023-06" db="EMBL/GenBank/DDBJ databases">
        <title>Genomic analysis of the entomopathogenic nematode Steinernema hermaphroditum.</title>
        <authorList>
            <person name="Schwarz E.M."/>
            <person name="Heppert J.K."/>
            <person name="Baniya A."/>
            <person name="Schwartz H.T."/>
            <person name="Tan C.-H."/>
            <person name="Antoshechkin I."/>
            <person name="Sternberg P.W."/>
            <person name="Goodrich-Blair H."/>
            <person name="Dillman A.R."/>
        </authorList>
    </citation>
    <scope>NUCLEOTIDE SEQUENCE</scope>
    <source>
        <strain evidence="2">PS9179</strain>
        <tissue evidence="2">Whole animal</tissue>
    </source>
</reference>
<comment type="caution">
    <text evidence="2">The sequence shown here is derived from an EMBL/GenBank/DDBJ whole genome shotgun (WGS) entry which is preliminary data.</text>
</comment>
<dbReference type="Gene3D" id="1.10.287.1490">
    <property type="match status" value="1"/>
</dbReference>